<dbReference type="SMART" id="SM00267">
    <property type="entry name" value="GGDEF"/>
    <property type="match status" value="1"/>
</dbReference>
<proteinExistence type="predicted"/>
<dbReference type="InterPro" id="IPR029787">
    <property type="entry name" value="Nucleotide_cyclase"/>
</dbReference>
<dbReference type="PROSITE" id="PS50112">
    <property type="entry name" value="PAS"/>
    <property type="match status" value="1"/>
</dbReference>
<evidence type="ECO:0000313" key="9">
    <source>
        <dbReference type="EMBL" id="MCJ1960837.1"/>
    </source>
</evidence>
<feature type="transmembrane region" description="Helical" evidence="6">
    <location>
        <begin position="187"/>
        <end position="206"/>
    </location>
</feature>
<feature type="domain" description="PAS" evidence="7">
    <location>
        <begin position="299"/>
        <end position="345"/>
    </location>
</feature>
<evidence type="ECO:0000256" key="3">
    <source>
        <dbReference type="ARBA" id="ARBA00022692"/>
    </source>
</evidence>
<dbReference type="Gene3D" id="3.30.70.270">
    <property type="match status" value="1"/>
</dbReference>
<sequence length="585" mass="62921">MLERRADAAIIAAVGYFVLATIAIQLTSNGYDIATIWPADAIILVLLLREPRANWGWVLAAGWAANLAANTVARGWSPVLVTYGVINMGQTLLAAWLVLRHTPRSEIFASNRAIWRFVLYAGGVAVLIAALIGSAVTALAFGAPFLVSVGNWYFSNALGLLVLTPFLCALFDGSYVRWLRFANRREMWSALGGYGLLLLTTAAVFAQSFVPLLFLPMCLVTYLSFRLGRLGTKLGVMLVAFTGLAATLVGQGPVAGMPVSAQLQTLFFQLYLGALLLTCLPVASLVTSRRHMAIRLAEREEALRQVLESAATACLGFDSSGQCKWATGPVQALLGISAEEMIGRSCETVSLQVHDLMEELGTACGSQDFGPQGATRLIEFSPMRRPALVLEGTIGLLRQGRAHSGWVVTLRDVTERRALDLALIGRSETDRLTGVCARESFLVHLDRAMEDVGRPISLALVDLDSFHTINDEHGLVVGDAALVEVARRIKRNARDTDVVARLGADQFALLLRCDILTARSICERIAEAVRQSPVCQAGDVAVLSSVSCGVVQLRSGMTPEDAQGIADTALQEMKQSGRNGVRVAA</sequence>
<accession>A0ABT0ACB8</accession>
<protein>
    <submittedName>
        <fullName evidence="9">Diguanylate cyclase</fullName>
        <ecNumber evidence="9">2.7.7.65</ecNumber>
    </submittedName>
</protein>
<dbReference type="NCBIfam" id="TIGR00254">
    <property type="entry name" value="GGDEF"/>
    <property type="match status" value="1"/>
</dbReference>
<feature type="transmembrane region" description="Helical" evidence="6">
    <location>
        <begin position="119"/>
        <end position="147"/>
    </location>
</feature>
<feature type="transmembrane region" description="Helical" evidence="6">
    <location>
        <begin position="7"/>
        <end position="24"/>
    </location>
</feature>
<dbReference type="SUPFAM" id="SSF55073">
    <property type="entry name" value="Nucleotide cyclase"/>
    <property type="match status" value="1"/>
</dbReference>
<dbReference type="InterPro" id="IPR007895">
    <property type="entry name" value="MASE1"/>
</dbReference>
<dbReference type="SUPFAM" id="SSF55785">
    <property type="entry name" value="PYP-like sensor domain (PAS domain)"/>
    <property type="match status" value="1"/>
</dbReference>
<dbReference type="Pfam" id="PF05231">
    <property type="entry name" value="MASE1"/>
    <property type="match status" value="1"/>
</dbReference>
<reference evidence="9" key="1">
    <citation type="submission" date="2022-03" db="EMBL/GenBank/DDBJ databases">
        <title>Identification of a novel bacterium isolated from mangrove sediments.</title>
        <authorList>
            <person name="Pan X."/>
        </authorList>
    </citation>
    <scope>NUCLEOTIDE SEQUENCE</scope>
    <source>
        <strain evidence="9">B2637</strain>
    </source>
</reference>
<dbReference type="PANTHER" id="PTHR44757">
    <property type="entry name" value="DIGUANYLATE CYCLASE DGCP"/>
    <property type="match status" value="1"/>
</dbReference>
<evidence type="ECO:0000256" key="2">
    <source>
        <dbReference type="ARBA" id="ARBA00022475"/>
    </source>
</evidence>
<dbReference type="Proteomes" id="UP001162802">
    <property type="component" value="Unassembled WGS sequence"/>
</dbReference>
<keyword evidence="5 6" id="KW-0472">Membrane</keyword>
<dbReference type="RefSeq" id="WP_243799346.1">
    <property type="nucleotide sequence ID" value="NZ_JALHAT010000012.1"/>
</dbReference>
<evidence type="ECO:0000256" key="6">
    <source>
        <dbReference type="SAM" id="Phobius"/>
    </source>
</evidence>
<dbReference type="PROSITE" id="PS50887">
    <property type="entry name" value="GGDEF"/>
    <property type="match status" value="1"/>
</dbReference>
<dbReference type="InterPro" id="IPR035965">
    <property type="entry name" value="PAS-like_dom_sf"/>
</dbReference>
<evidence type="ECO:0000259" key="7">
    <source>
        <dbReference type="PROSITE" id="PS50112"/>
    </source>
</evidence>
<keyword evidence="9" id="KW-0808">Transferase</keyword>
<evidence type="ECO:0000313" key="10">
    <source>
        <dbReference type="Proteomes" id="UP001162802"/>
    </source>
</evidence>
<dbReference type="PANTHER" id="PTHR44757:SF2">
    <property type="entry name" value="BIOFILM ARCHITECTURE MAINTENANCE PROTEIN MBAA"/>
    <property type="match status" value="1"/>
</dbReference>
<gene>
    <name evidence="9" type="ORF">MTR65_09120</name>
</gene>
<evidence type="ECO:0000256" key="1">
    <source>
        <dbReference type="ARBA" id="ARBA00004651"/>
    </source>
</evidence>
<dbReference type="InterPro" id="IPR052155">
    <property type="entry name" value="Biofilm_reg_signaling"/>
</dbReference>
<dbReference type="Gene3D" id="3.30.450.20">
    <property type="entry name" value="PAS domain"/>
    <property type="match status" value="1"/>
</dbReference>
<keyword evidence="10" id="KW-1185">Reference proteome</keyword>
<comment type="subcellular location">
    <subcellularLocation>
        <location evidence="1">Cell membrane</location>
        <topology evidence="1">Multi-pass membrane protein</topology>
    </subcellularLocation>
</comment>
<feature type="transmembrane region" description="Helical" evidence="6">
    <location>
        <begin position="235"/>
        <end position="254"/>
    </location>
</feature>
<feature type="transmembrane region" description="Helical" evidence="6">
    <location>
        <begin position="266"/>
        <end position="286"/>
    </location>
</feature>
<dbReference type="Pfam" id="PF00990">
    <property type="entry name" value="GGDEF"/>
    <property type="match status" value="1"/>
</dbReference>
<dbReference type="CDD" id="cd01949">
    <property type="entry name" value="GGDEF"/>
    <property type="match status" value="1"/>
</dbReference>
<name>A0ABT0ACB8_9SPHN</name>
<keyword evidence="9" id="KW-0548">Nucleotidyltransferase</keyword>
<comment type="caution">
    <text evidence="9">The sequence shown here is derived from an EMBL/GenBank/DDBJ whole genome shotgun (WGS) entry which is preliminary data.</text>
</comment>
<evidence type="ECO:0000256" key="4">
    <source>
        <dbReference type="ARBA" id="ARBA00022989"/>
    </source>
</evidence>
<evidence type="ECO:0000256" key="5">
    <source>
        <dbReference type="ARBA" id="ARBA00023136"/>
    </source>
</evidence>
<dbReference type="EC" id="2.7.7.65" evidence="9"/>
<feature type="transmembrane region" description="Helical" evidence="6">
    <location>
        <begin position="153"/>
        <end position="175"/>
    </location>
</feature>
<evidence type="ECO:0000259" key="8">
    <source>
        <dbReference type="PROSITE" id="PS50887"/>
    </source>
</evidence>
<keyword evidence="2" id="KW-1003">Cell membrane</keyword>
<keyword evidence="4 6" id="KW-1133">Transmembrane helix</keyword>
<dbReference type="EMBL" id="JALHAT010000012">
    <property type="protein sequence ID" value="MCJ1960837.1"/>
    <property type="molecule type" value="Genomic_DNA"/>
</dbReference>
<feature type="transmembrane region" description="Helical" evidence="6">
    <location>
        <begin position="79"/>
        <end position="99"/>
    </location>
</feature>
<dbReference type="InterPro" id="IPR000014">
    <property type="entry name" value="PAS"/>
</dbReference>
<dbReference type="InterPro" id="IPR043128">
    <property type="entry name" value="Rev_trsase/Diguanyl_cyclase"/>
</dbReference>
<dbReference type="GO" id="GO:0052621">
    <property type="term" value="F:diguanylate cyclase activity"/>
    <property type="evidence" value="ECO:0007669"/>
    <property type="project" value="UniProtKB-EC"/>
</dbReference>
<organism evidence="9 10">
    <name type="scientific">Novosphingobium mangrovi</name>
    <name type="common">ex Hu et al. 2023</name>
    <dbReference type="NCBI Taxonomy" id="2930094"/>
    <lineage>
        <taxon>Bacteria</taxon>
        <taxon>Pseudomonadati</taxon>
        <taxon>Pseudomonadota</taxon>
        <taxon>Alphaproteobacteria</taxon>
        <taxon>Sphingomonadales</taxon>
        <taxon>Sphingomonadaceae</taxon>
        <taxon>Novosphingobium</taxon>
    </lineage>
</organism>
<keyword evidence="3 6" id="KW-0812">Transmembrane</keyword>
<dbReference type="NCBIfam" id="TIGR00229">
    <property type="entry name" value="sensory_box"/>
    <property type="match status" value="1"/>
</dbReference>
<feature type="domain" description="GGDEF" evidence="8">
    <location>
        <begin position="454"/>
        <end position="585"/>
    </location>
</feature>
<dbReference type="InterPro" id="IPR000160">
    <property type="entry name" value="GGDEF_dom"/>
</dbReference>